<dbReference type="InterPro" id="IPR029045">
    <property type="entry name" value="ClpP/crotonase-like_dom_sf"/>
</dbReference>
<dbReference type="PANTHER" id="PTHR42987:SF4">
    <property type="entry name" value="PROTEASE SOHB-RELATED"/>
    <property type="match status" value="1"/>
</dbReference>
<dbReference type="GO" id="GO:0006508">
    <property type="term" value="P:proteolysis"/>
    <property type="evidence" value="ECO:0007669"/>
    <property type="project" value="InterPro"/>
</dbReference>
<evidence type="ECO:0000256" key="1">
    <source>
        <dbReference type="ARBA" id="ARBA00008683"/>
    </source>
</evidence>
<evidence type="ECO:0000313" key="5">
    <source>
        <dbReference type="Proteomes" id="UP000253941"/>
    </source>
</evidence>
<dbReference type="Pfam" id="PF01343">
    <property type="entry name" value="Peptidase_S49"/>
    <property type="match status" value="1"/>
</dbReference>
<organism evidence="4 5">
    <name type="scientific">Ferruginivarius sediminum</name>
    <dbReference type="NCBI Taxonomy" id="2661937"/>
    <lineage>
        <taxon>Bacteria</taxon>
        <taxon>Pseudomonadati</taxon>
        <taxon>Pseudomonadota</taxon>
        <taxon>Alphaproteobacteria</taxon>
        <taxon>Rhodospirillales</taxon>
        <taxon>Rhodospirillaceae</taxon>
        <taxon>Ferruginivarius</taxon>
    </lineage>
</organism>
<sequence length="465" mass="47990">MGARVKAVRQPERVLRTISGEVWAIQPDWLQSIWRIAQGGGDLEAAAHRRAQLAEEEFETAADMTIQDGVARIPLFGPTFPRANLMTELSGATSLRHFAMQLAQALEREDVRQILLEVDSPGGVVPGVDETAQLIAEANARKPVTAYVVGAAASAAYWLVSAAGEIVTAATGELGSIGVVAAVAVQEEPDANGMRGIEIVSSNAPDKRPDPRTDDGHATILDRLDAIERIFIDRVAANRGVSREAVIRDFGGGGLLTGADAVAAGMADRVGTLDSTIGELAARAAGSEPGAASAARHSGREEEFMTMATDAPATETAASATTQTPPPAAPATPTAPGPQPAAQAPTLQEAASVARACNEAGLPSLASRLLSEGKVGSSATAAIEEAKGVKDVCAAFNRSELADRFVARGLSADDVRAVLEPSAVTPDEEAIDTTLPAATKGTAAQGPIDTDSIYKARAEQARQAS</sequence>
<comment type="similarity">
    <text evidence="1">Belongs to the peptidase S49 family.</text>
</comment>
<dbReference type="RefSeq" id="WP_114583606.1">
    <property type="nucleotide sequence ID" value="NZ_QPMH01000026.1"/>
</dbReference>
<dbReference type="PANTHER" id="PTHR42987">
    <property type="entry name" value="PEPTIDASE S49"/>
    <property type="match status" value="1"/>
</dbReference>
<protein>
    <submittedName>
        <fullName evidence="4">S49 family peptidase</fullName>
    </submittedName>
</protein>
<proteinExistence type="inferred from homology"/>
<dbReference type="AlphaFoldDB" id="A0A369T564"/>
<dbReference type="InterPro" id="IPR033855">
    <property type="entry name" value="Protein_C"/>
</dbReference>
<gene>
    <name evidence="4" type="ORF">DRB17_17945</name>
</gene>
<evidence type="ECO:0000313" key="4">
    <source>
        <dbReference type="EMBL" id="RDD60481.1"/>
    </source>
</evidence>
<feature type="compositionally biased region" description="Low complexity" evidence="2">
    <location>
        <begin position="340"/>
        <end position="350"/>
    </location>
</feature>
<dbReference type="Gene3D" id="3.90.226.10">
    <property type="entry name" value="2-enoyl-CoA Hydratase, Chain A, domain 1"/>
    <property type="match status" value="1"/>
</dbReference>
<feature type="compositionally biased region" description="Low complexity" evidence="2">
    <location>
        <begin position="312"/>
        <end position="323"/>
    </location>
</feature>
<feature type="region of interest" description="Disordered" evidence="2">
    <location>
        <begin position="312"/>
        <end position="350"/>
    </location>
</feature>
<name>A0A369T564_9PROT</name>
<feature type="region of interest" description="Disordered" evidence="2">
    <location>
        <begin position="425"/>
        <end position="451"/>
    </location>
</feature>
<dbReference type="EMBL" id="QPMH01000026">
    <property type="protein sequence ID" value="RDD60481.1"/>
    <property type="molecule type" value="Genomic_DNA"/>
</dbReference>
<comment type="caution">
    <text evidence="4">The sequence shown here is derived from an EMBL/GenBank/DDBJ whole genome shotgun (WGS) entry which is preliminary data.</text>
</comment>
<dbReference type="InterPro" id="IPR002142">
    <property type="entry name" value="Peptidase_S49"/>
</dbReference>
<dbReference type="SUPFAM" id="SSF52096">
    <property type="entry name" value="ClpP/crotonase"/>
    <property type="match status" value="1"/>
</dbReference>
<accession>A0A369T564</accession>
<dbReference type="Proteomes" id="UP000253941">
    <property type="component" value="Unassembled WGS sequence"/>
</dbReference>
<reference evidence="4 5" key="1">
    <citation type="submission" date="2018-07" db="EMBL/GenBank/DDBJ databases">
        <title>Venubactetium sediminum gen. nov., sp. nov., isolated from a marine solar saltern.</title>
        <authorList>
            <person name="Wang S."/>
        </authorList>
    </citation>
    <scope>NUCLEOTIDE SEQUENCE [LARGE SCALE GENOMIC DNA]</scope>
    <source>
        <strain evidence="4 5">WD2A32</strain>
    </source>
</reference>
<feature type="domain" description="Peptidase S49" evidence="3">
    <location>
        <begin position="138"/>
        <end position="283"/>
    </location>
</feature>
<dbReference type="GO" id="GO:0008233">
    <property type="term" value="F:peptidase activity"/>
    <property type="evidence" value="ECO:0007669"/>
    <property type="project" value="InterPro"/>
</dbReference>
<dbReference type="CDD" id="cd07022">
    <property type="entry name" value="S49_Sppa_36K_type"/>
    <property type="match status" value="1"/>
</dbReference>
<keyword evidence="5" id="KW-1185">Reference proteome</keyword>
<evidence type="ECO:0000259" key="3">
    <source>
        <dbReference type="Pfam" id="PF01343"/>
    </source>
</evidence>
<evidence type="ECO:0000256" key="2">
    <source>
        <dbReference type="SAM" id="MobiDB-lite"/>
    </source>
</evidence>
<feature type="compositionally biased region" description="Pro residues" evidence="2">
    <location>
        <begin position="324"/>
        <end position="339"/>
    </location>
</feature>